<feature type="compositionally biased region" description="Basic and acidic residues" evidence="1">
    <location>
        <begin position="229"/>
        <end position="250"/>
    </location>
</feature>
<proteinExistence type="predicted"/>
<reference evidence="3 4" key="1">
    <citation type="submission" date="2023-11" db="EMBL/GenBank/DDBJ databases">
        <title>Halocaridina rubra genome assembly.</title>
        <authorList>
            <person name="Smith C."/>
        </authorList>
    </citation>
    <scope>NUCLEOTIDE SEQUENCE [LARGE SCALE GENOMIC DNA]</scope>
    <source>
        <strain evidence="3">EP-1</strain>
        <tissue evidence="3">Whole</tissue>
    </source>
</reference>
<accession>A0AAN8XQE5</accession>
<evidence type="ECO:0000256" key="1">
    <source>
        <dbReference type="SAM" id="MobiDB-lite"/>
    </source>
</evidence>
<feature type="compositionally biased region" description="Polar residues" evidence="1">
    <location>
        <begin position="295"/>
        <end position="304"/>
    </location>
</feature>
<dbReference type="AlphaFoldDB" id="A0AAN8XQE5"/>
<feature type="compositionally biased region" description="Acidic residues" evidence="1">
    <location>
        <begin position="251"/>
        <end position="263"/>
    </location>
</feature>
<feature type="compositionally biased region" description="Basic and acidic residues" evidence="1">
    <location>
        <begin position="305"/>
        <end position="321"/>
    </location>
</feature>
<feature type="compositionally biased region" description="Basic and acidic residues" evidence="1">
    <location>
        <begin position="284"/>
        <end position="293"/>
    </location>
</feature>
<gene>
    <name evidence="3" type="ORF">SK128_012195</name>
</gene>
<evidence type="ECO:0000259" key="2">
    <source>
        <dbReference type="Pfam" id="PF16000"/>
    </source>
</evidence>
<sequence>MSQIRIAPVLAEYAEAQADSRRSSANRHSAESIVNGEGNSDSLLDIVNNALGEVNLGLNSVNYFWNDDSDVFISPSRASTLPIGTNPEDKDKHDVDACPKPRSSYIWGKSIAKEEAESLDSVSELPSSCGQLQHLGKARPRRVKTRAPTRPMGRADLVEEDHDISEGVDTFFRPGSSTPTTPLISPDSENSPRLLKYGSTSSVESSPHTGGGRTGSERGSIESLTRSDSLARSESDVTRDSPRPRTKSRDTEEEDEDEEEEQSVEEKSSRSVSSLIGKLSNEAVLKRSPDMSARKASTSSNISSLEDKSRSEEDGKEDSPPRKMAGLPKFGMGIGGNILAEMKMMQEKRTSVLNKEEEKEKEEKKENPSSSLLAGVRLRSTGLADSLKSPTNGFPRGSSGSKSPSFNRDSCIDTTGM</sequence>
<evidence type="ECO:0000313" key="3">
    <source>
        <dbReference type="EMBL" id="KAK7083759.1"/>
    </source>
</evidence>
<feature type="compositionally biased region" description="Basic and acidic residues" evidence="1">
    <location>
        <begin position="344"/>
        <end position="367"/>
    </location>
</feature>
<evidence type="ECO:0000313" key="4">
    <source>
        <dbReference type="Proteomes" id="UP001381693"/>
    </source>
</evidence>
<protein>
    <recommendedName>
        <fullName evidence="2">CARMIL C-terminal domain-containing protein</fullName>
    </recommendedName>
</protein>
<keyword evidence="4" id="KW-1185">Reference proteome</keyword>
<name>A0AAN8XQE5_HALRR</name>
<organism evidence="3 4">
    <name type="scientific">Halocaridina rubra</name>
    <name type="common">Hawaiian red shrimp</name>
    <dbReference type="NCBI Taxonomy" id="373956"/>
    <lineage>
        <taxon>Eukaryota</taxon>
        <taxon>Metazoa</taxon>
        <taxon>Ecdysozoa</taxon>
        <taxon>Arthropoda</taxon>
        <taxon>Crustacea</taxon>
        <taxon>Multicrustacea</taxon>
        <taxon>Malacostraca</taxon>
        <taxon>Eumalacostraca</taxon>
        <taxon>Eucarida</taxon>
        <taxon>Decapoda</taxon>
        <taxon>Pleocyemata</taxon>
        <taxon>Caridea</taxon>
        <taxon>Atyoidea</taxon>
        <taxon>Atyidae</taxon>
        <taxon>Halocaridina</taxon>
    </lineage>
</organism>
<feature type="region of interest" description="Disordered" evidence="1">
    <location>
        <begin position="130"/>
        <end position="417"/>
    </location>
</feature>
<feature type="compositionally biased region" description="Polar residues" evidence="1">
    <location>
        <begin position="198"/>
        <end position="208"/>
    </location>
</feature>
<feature type="domain" description="CARMIL C-terminal" evidence="2">
    <location>
        <begin position="113"/>
        <end position="190"/>
    </location>
</feature>
<dbReference type="InterPro" id="IPR031943">
    <property type="entry name" value="CARMIL_C"/>
</dbReference>
<dbReference type="Proteomes" id="UP001381693">
    <property type="component" value="Unassembled WGS sequence"/>
</dbReference>
<comment type="caution">
    <text evidence="3">The sequence shown here is derived from an EMBL/GenBank/DDBJ whole genome shotgun (WGS) entry which is preliminary data.</text>
</comment>
<feature type="compositionally biased region" description="Polar residues" evidence="1">
    <location>
        <begin position="388"/>
        <end position="417"/>
    </location>
</feature>
<feature type="compositionally biased region" description="Basic residues" evidence="1">
    <location>
        <begin position="136"/>
        <end position="147"/>
    </location>
</feature>
<dbReference type="Pfam" id="PF16000">
    <property type="entry name" value="CARMIL_C"/>
    <property type="match status" value="1"/>
</dbReference>
<feature type="compositionally biased region" description="Polar residues" evidence="1">
    <location>
        <begin position="175"/>
        <end position="191"/>
    </location>
</feature>
<dbReference type="EMBL" id="JAXCGZ010002566">
    <property type="protein sequence ID" value="KAK7083759.1"/>
    <property type="molecule type" value="Genomic_DNA"/>
</dbReference>